<dbReference type="Gene3D" id="1.10.287.950">
    <property type="entry name" value="Methyl-accepting chemotaxis protein"/>
    <property type="match status" value="1"/>
</dbReference>
<gene>
    <name evidence="1" type="ORF">GCM10010913_29700</name>
</gene>
<comment type="caution">
    <text evidence="1">The sequence shown here is derived from an EMBL/GenBank/DDBJ whole genome shotgun (WGS) entry which is preliminary data.</text>
</comment>
<protein>
    <recommendedName>
        <fullName evidence="3">Methyl-accepting chemotaxis protein</fullName>
    </recommendedName>
</protein>
<organism evidence="1 2">
    <name type="scientific">Paenibacillus aceti</name>
    <dbReference type="NCBI Taxonomy" id="1820010"/>
    <lineage>
        <taxon>Bacteria</taxon>
        <taxon>Bacillati</taxon>
        <taxon>Bacillota</taxon>
        <taxon>Bacilli</taxon>
        <taxon>Bacillales</taxon>
        <taxon>Paenibacillaceae</taxon>
        <taxon>Paenibacillus</taxon>
    </lineage>
</organism>
<reference evidence="2" key="1">
    <citation type="journal article" date="2019" name="Int. J. Syst. Evol. Microbiol.">
        <title>The Global Catalogue of Microorganisms (GCM) 10K type strain sequencing project: providing services to taxonomists for standard genome sequencing and annotation.</title>
        <authorList>
            <consortium name="The Broad Institute Genomics Platform"/>
            <consortium name="The Broad Institute Genome Sequencing Center for Infectious Disease"/>
            <person name="Wu L."/>
            <person name="Ma J."/>
        </authorList>
    </citation>
    <scope>NUCLEOTIDE SEQUENCE [LARGE SCALE GENOMIC DNA]</scope>
    <source>
        <strain evidence="2">CGMCC 1.15420</strain>
    </source>
</reference>
<name>A0ABQ1VZR7_9BACL</name>
<evidence type="ECO:0000313" key="2">
    <source>
        <dbReference type="Proteomes" id="UP000608420"/>
    </source>
</evidence>
<dbReference type="EMBL" id="BMIW01000022">
    <property type="protein sequence ID" value="GGG05924.1"/>
    <property type="molecule type" value="Genomic_DNA"/>
</dbReference>
<dbReference type="RefSeq" id="WP_120461698.1">
    <property type="nucleotide sequence ID" value="NZ_BMIW01000022.1"/>
</dbReference>
<evidence type="ECO:0008006" key="3">
    <source>
        <dbReference type="Google" id="ProtNLM"/>
    </source>
</evidence>
<evidence type="ECO:0000313" key="1">
    <source>
        <dbReference type="EMBL" id="GGG05924.1"/>
    </source>
</evidence>
<keyword evidence="2" id="KW-1185">Reference proteome</keyword>
<dbReference type="Proteomes" id="UP000608420">
    <property type="component" value="Unassembled WGS sequence"/>
</dbReference>
<accession>A0ABQ1VZR7</accession>
<sequence length="126" mass="13525">MKKQLKDINNKKVNRGLMKNLTINMKLIVSFGIVLLLMLSTVGVSIGADQVSSGAQALAVGSTEQASAVEELNASISRVAEQAVENSASVRMATQYVEQTKADINVCARSISPRHVIIPRSKTLKT</sequence>
<proteinExistence type="predicted"/>